<evidence type="ECO:0000313" key="13">
    <source>
        <dbReference type="EMBL" id="SHK45437.1"/>
    </source>
</evidence>
<evidence type="ECO:0000256" key="4">
    <source>
        <dbReference type="ARBA" id="ARBA00022722"/>
    </source>
</evidence>
<organism evidence="13 14">
    <name type="scientific">Rhodothermus profundi</name>
    <dbReference type="NCBI Taxonomy" id="633813"/>
    <lineage>
        <taxon>Bacteria</taxon>
        <taxon>Pseudomonadati</taxon>
        <taxon>Rhodothermota</taxon>
        <taxon>Rhodothermia</taxon>
        <taxon>Rhodothermales</taxon>
        <taxon>Rhodothermaceae</taxon>
        <taxon>Rhodothermus</taxon>
    </lineage>
</organism>
<proteinExistence type="inferred from homology"/>
<keyword evidence="4" id="KW-0540">Nuclease</keyword>
<dbReference type="Pfam" id="PF22335">
    <property type="entry name" value="Cas10-Cmr2_palm2"/>
    <property type="match status" value="1"/>
</dbReference>
<dbReference type="GO" id="GO:0016740">
    <property type="term" value="F:transferase activity"/>
    <property type="evidence" value="ECO:0007669"/>
    <property type="project" value="UniProtKB-KW"/>
</dbReference>
<keyword evidence="8" id="KW-0269">Exonuclease</keyword>
<evidence type="ECO:0000256" key="6">
    <source>
        <dbReference type="ARBA" id="ARBA00022759"/>
    </source>
</evidence>
<dbReference type="GO" id="GO:0004519">
    <property type="term" value="F:endonuclease activity"/>
    <property type="evidence" value="ECO:0007669"/>
    <property type="project" value="UniProtKB-KW"/>
</dbReference>
<evidence type="ECO:0000259" key="12">
    <source>
        <dbReference type="PROSITE" id="PS50887"/>
    </source>
</evidence>
<dbReference type="InterPro" id="IPR043128">
    <property type="entry name" value="Rev_trsase/Diguanyl_cyclase"/>
</dbReference>
<keyword evidence="10" id="KW-0051">Antiviral defense</keyword>
<dbReference type="Pfam" id="PF18211">
    <property type="entry name" value="Csm1_B"/>
    <property type="match status" value="1"/>
</dbReference>
<evidence type="ECO:0000256" key="1">
    <source>
        <dbReference type="ARBA" id="ARBA00005700"/>
    </source>
</evidence>
<dbReference type="InterPro" id="IPR054767">
    <property type="entry name" value="Cas10-Cmr2_palm2"/>
</dbReference>
<dbReference type="InterPro" id="IPR000160">
    <property type="entry name" value="GGDEF_dom"/>
</dbReference>
<gene>
    <name evidence="13" type="ORF">SAMN04488087_1134</name>
</gene>
<dbReference type="PROSITE" id="PS50887">
    <property type="entry name" value="GGDEF"/>
    <property type="match status" value="1"/>
</dbReference>
<dbReference type="EMBL" id="FRAU01000003">
    <property type="protein sequence ID" value="SHK45437.1"/>
    <property type="molecule type" value="Genomic_DNA"/>
</dbReference>
<evidence type="ECO:0000256" key="2">
    <source>
        <dbReference type="ARBA" id="ARBA00014333"/>
    </source>
</evidence>
<keyword evidence="6" id="KW-0255">Endonuclease</keyword>
<keyword evidence="5" id="KW-0547">Nucleotide-binding</keyword>
<name>A0A1M6SLA7_9BACT</name>
<dbReference type="PANTHER" id="PTHR36528">
    <property type="entry name" value="CRISPR SYSTEM SINGLE-STRAND-SPECIFIC DEOXYRIBONUCLEASE CAS10/CSM1 (SUBTYPE III-A)"/>
    <property type="match status" value="1"/>
</dbReference>
<keyword evidence="9" id="KW-0067">ATP-binding</keyword>
<dbReference type="AlphaFoldDB" id="A0A1M6SLA7"/>
<evidence type="ECO:0000256" key="3">
    <source>
        <dbReference type="ARBA" id="ARBA00022679"/>
    </source>
</evidence>
<dbReference type="GO" id="GO:0005524">
    <property type="term" value="F:ATP binding"/>
    <property type="evidence" value="ECO:0007669"/>
    <property type="project" value="UniProtKB-KW"/>
</dbReference>
<evidence type="ECO:0000256" key="8">
    <source>
        <dbReference type="ARBA" id="ARBA00022839"/>
    </source>
</evidence>
<dbReference type="Gene3D" id="3.30.70.270">
    <property type="match status" value="1"/>
</dbReference>
<accession>A0A1M6SLA7</accession>
<dbReference type="GO" id="GO:0004527">
    <property type="term" value="F:exonuclease activity"/>
    <property type="evidence" value="ECO:0007669"/>
    <property type="project" value="UniProtKB-KW"/>
</dbReference>
<comment type="similarity">
    <text evidence="1">Belongs to the CRISPR-associated Cas10/Csm1 family.</text>
</comment>
<sequence>MEQAYVQYLGTLLYIAGLLKALGEETNPRGIPLVDGVLTACPAFQPLAPRLQAAAHQAAHQLPFQRPTTWLESPLQFLRLPGRPCPNATHVYRPCSMVDGVVYPVPSEQVTDGPAACRKLWQELQHEAQQVLQSLQDVEAAAETLYTLLEKYTAYVPAPFEGARAISLFDFARITAALQLCRTKAGQEPSVRLIKGDVSGIQSFIYRELRGDETENPAQLLRGRSFFVTLLGRTIVRYLQRQLQLPDGCVLFCSGGHFLMIAPNTAHLLQQLEQEDRRINEALFRELGGAIQLVMASVAASAADVEGQPTAVLQQLEEKLQRAKLRKGWAILDTLLEGSDSEDPSVGKLDRIGRALPFTRYLIEVPGAEQPAEREHVRAVLELPGFKVTWWFVADDCLDRVLTGLGDRRVTLFNLRSPRIPVVEAPRTGCRFMPAGTYIPMTIAGSGQRPCTFEELARMDSENYPMLGFLRMDVDNLGALFVVGLRDAFSELPFTLHRTAALSRELDRFFGGHINRLAEGYDIYLVYAGGDDLFAVGSWVRVLRFARSVQAKLCAYSGNNPSVTVSAGLSIHKEHFPITVAAETAGEEEEHAKNAGKNRIALFSTPVEWSQLPFLLDELAESLLRSVQDDQLPDNQRIPRTFLHTLLRYSYEVLDRQKGCIDLKALARLNHLLHYAFARRGVHEALLHTPSDHPNQPLVQLARCFLLERPDRSEWFRTFVIPAAYVLLKTRKQRD</sequence>
<evidence type="ECO:0000256" key="7">
    <source>
        <dbReference type="ARBA" id="ARBA00022801"/>
    </source>
</evidence>
<reference evidence="14" key="1">
    <citation type="submission" date="2016-11" db="EMBL/GenBank/DDBJ databases">
        <authorList>
            <person name="Varghese N."/>
            <person name="Submissions S."/>
        </authorList>
    </citation>
    <scope>NUCLEOTIDE SEQUENCE [LARGE SCALE GENOMIC DNA]</scope>
    <source>
        <strain evidence="14">DSM 22212</strain>
    </source>
</reference>
<dbReference type="OrthoDB" id="9768769at2"/>
<keyword evidence="14" id="KW-1185">Reference proteome</keyword>
<dbReference type="STRING" id="633813.SAMN04488087_1134"/>
<evidence type="ECO:0000256" key="10">
    <source>
        <dbReference type="ARBA" id="ARBA00023118"/>
    </source>
</evidence>
<evidence type="ECO:0000313" key="14">
    <source>
        <dbReference type="Proteomes" id="UP000185812"/>
    </source>
</evidence>
<dbReference type="InterPro" id="IPR013408">
    <property type="entry name" value="Cas10/Csm1"/>
</dbReference>
<dbReference type="Proteomes" id="UP000185812">
    <property type="component" value="Unassembled WGS sequence"/>
</dbReference>
<feature type="domain" description="GGDEF" evidence="12">
    <location>
        <begin position="465"/>
        <end position="605"/>
    </location>
</feature>
<evidence type="ECO:0000256" key="5">
    <source>
        <dbReference type="ARBA" id="ARBA00022741"/>
    </source>
</evidence>
<dbReference type="NCBIfam" id="TIGR02578">
    <property type="entry name" value="cas_TM1811_Csm1"/>
    <property type="match status" value="2"/>
</dbReference>
<dbReference type="InterPro" id="IPR052117">
    <property type="entry name" value="Cas10/Csm1_subtype-III-A"/>
</dbReference>
<keyword evidence="3" id="KW-0808">Transferase</keyword>
<dbReference type="RefSeq" id="WP_072714999.1">
    <property type="nucleotide sequence ID" value="NZ_FRAU01000003.1"/>
</dbReference>
<dbReference type="InterPro" id="IPR041062">
    <property type="entry name" value="Csm1_B"/>
</dbReference>
<keyword evidence="7" id="KW-0378">Hydrolase</keyword>
<evidence type="ECO:0000256" key="9">
    <source>
        <dbReference type="ARBA" id="ARBA00022840"/>
    </source>
</evidence>
<dbReference type="PANTHER" id="PTHR36528:SF1">
    <property type="entry name" value="CRISPR SYSTEM SINGLE-STRAND-SPECIFIC DEOXYRIBONUCLEASE CAS10_CSM1 (SUBTYPE III-A)"/>
    <property type="match status" value="1"/>
</dbReference>
<dbReference type="GO" id="GO:0051607">
    <property type="term" value="P:defense response to virus"/>
    <property type="evidence" value="ECO:0007669"/>
    <property type="project" value="UniProtKB-KW"/>
</dbReference>
<protein>
    <recommendedName>
        <fullName evidence="2">CRISPR system single-strand-specific deoxyribonuclease Cas10/Csm1 (subtype III-A)</fullName>
    </recommendedName>
    <alternativeName>
        <fullName evidence="11">Cyclic oligoadenylate synthase</fullName>
    </alternativeName>
</protein>
<evidence type="ECO:0000256" key="11">
    <source>
        <dbReference type="ARBA" id="ARBA00032922"/>
    </source>
</evidence>